<proteinExistence type="predicted"/>
<evidence type="ECO:0000256" key="1">
    <source>
        <dbReference type="SAM" id="SignalP"/>
    </source>
</evidence>
<evidence type="ECO:0000259" key="2">
    <source>
        <dbReference type="Pfam" id="PF09832"/>
    </source>
</evidence>
<dbReference type="Proteomes" id="UP000786387">
    <property type="component" value="Unassembled WGS sequence"/>
</dbReference>
<keyword evidence="4" id="KW-1185">Reference proteome</keyword>
<protein>
    <submittedName>
        <fullName evidence="3">DUF2059 domain-containing protein</fullName>
    </submittedName>
</protein>
<reference evidence="3 4" key="1">
    <citation type="submission" date="2020-02" db="EMBL/GenBank/DDBJ databases">
        <title>Synteny-based analysis reveals conserved mechanism for high triclosan tolerance in Pseudomonas, as well as instances of horizontal transfer.</title>
        <authorList>
            <person name="Mcfarland A.G."/>
            <person name="Bertucci H.K."/>
            <person name="Litmann E."/>
            <person name="Shen J."/>
            <person name="Huttenhower C."/>
            <person name="Hartmann E.M."/>
        </authorList>
    </citation>
    <scope>NUCLEOTIDE SEQUENCE [LARGE SCALE GENOMIC DNA]</scope>
    <source>
        <strain evidence="3 4">115A1</strain>
    </source>
</reference>
<name>A0ABR5YXP2_9GAMM</name>
<comment type="caution">
    <text evidence="3">The sequence shown here is derived from an EMBL/GenBank/DDBJ whole genome shotgun (WGS) entry which is preliminary data.</text>
</comment>
<feature type="domain" description="DUF2059" evidence="2">
    <location>
        <begin position="91"/>
        <end position="148"/>
    </location>
</feature>
<dbReference type="Pfam" id="PF09832">
    <property type="entry name" value="DUF2059"/>
    <property type="match status" value="1"/>
</dbReference>
<feature type="chain" id="PRO_5045832166" evidence="1">
    <location>
        <begin position="23"/>
        <end position="166"/>
    </location>
</feature>
<dbReference type="InterPro" id="IPR018637">
    <property type="entry name" value="DUF2059"/>
</dbReference>
<accession>A0ABR5YXP2</accession>
<feature type="signal peptide" evidence="1">
    <location>
        <begin position="1"/>
        <end position="22"/>
    </location>
</feature>
<dbReference type="EMBL" id="JAAMRF010000002">
    <property type="protein sequence ID" value="MBA1272674.1"/>
    <property type="molecule type" value="Genomic_DNA"/>
</dbReference>
<evidence type="ECO:0000313" key="4">
    <source>
        <dbReference type="Proteomes" id="UP000786387"/>
    </source>
</evidence>
<dbReference type="RefSeq" id="WP_181069624.1">
    <property type="nucleotide sequence ID" value="NZ_JAAMRF010000002.1"/>
</dbReference>
<gene>
    <name evidence="3" type="ORF">G7026_04860</name>
</gene>
<sequence length="166" mass="18571">MSRLLTLITASLLSFGSLQAHADARSHQADAERFLQMVQADKLAVPVYGQVQQMFAQRFAQIEAPADKQATLERYVAKADAELDKAIGWPKLKPEIVELYTSTFTEQELKELIAFYESPIGKKMMARLPELNARSAQLTQVKLESAVPPVNKLLEDMTAELQPKKP</sequence>
<organism evidence="3 4">
    <name type="scientific">Stutzerimonas azotifigens</name>
    <dbReference type="NCBI Taxonomy" id="291995"/>
    <lineage>
        <taxon>Bacteria</taxon>
        <taxon>Pseudomonadati</taxon>
        <taxon>Pseudomonadota</taxon>
        <taxon>Gammaproteobacteria</taxon>
        <taxon>Pseudomonadales</taxon>
        <taxon>Pseudomonadaceae</taxon>
        <taxon>Stutzerimonas</taxon>
    </lineage>
</organism>
<evidence type="ECO:0000313" key="3">
    <source>
        <dbReference type="EMBL" id="MBA1272674.1"/>
    </source>
</evidence>
<keyword evidence="1" id="KW-0732">Signal</keyword>